<reference evidence="1 2" key="1">
    <citation type="submission" date="2024-01" db="EMBL/GenBank/DDBJ databases">
        <title>The genomes of 5 underutilized Papilionoideae crops provide insights into root nodulation and disease resistanc.</title>
        <authorList>
            <person name="Jiang F."/>
        </authorList>
    </citation>
    <scope>NUCLEOTIDE SEQUENCE [LARGE SCALE GENOMIC DNA]</scope>
    <source>
        <strain evidence="1">JINMINGXINNONG_FW02</strain>
        <tissue evidence="1">Leaves</tissue>
    </source>
</reference>
<dbReference type="AlphaFoldDB" id="A0AAN9P3M2"/>
<dbReference type="Proteomes" id="UP001374584">
    <property type="component" value="Unassembled WGS sequence"/>
</dbReference>
<proteinExistence type="predicted"/>
<dbReference type="EMBL" id="JAYMYR010000001">
    <property type="protein sequence ID" value="KAK7381688.1"/>
    <property type="molecule type" value="Genomic_DNA"/>
</dbReference>
<keyword evidence="2" id="KW-1185">Reference proteome</keyword>
<evidence type="ECO:0000313" key="2">
    <source>
        <dbReference type="Proteomes" id="UP001374584"/>
    </source>
</evidence>
<evidence type="ECO:0000313" key="1">
    <source>
        <dbReference type="EMBL" id="KAK7381688.1"/>
    </source>
</evidence>
<name>A0AAN9P3M2_PHACN</name>
<comment type="caution">
    <text evidence="1">The sequence shown here is derived from an EMBL/GenBank/DDBJ whole genome shotgun (WGS) entry which is preliminary data.</text>
</comment>
<organism evidence="1 2">
    <name type="scientific">Phaseolus coccineus</name>
    <name type="common">Scarlet runner bean</name>
    <name type="synonym">Phaseolus multiflorus</name>
    <dbReference type="NCBI Taxonomy" id="3886"/>
    <lineage>
        <taxon>Eukaryota</taxon>
        <taxon>Viridiplantae</taxon>
        <taxon>Streptophyta</taxon>
        <taxon>Embryophyta</taxon>
        <taxon>Tracheophyta</taxon>
        <taxon>Spermatophyta</taxon>
        <taxon>Magnoliopsida</taxon>
        <taxon>eudicotyledons</taxon>
        <taxon>Gunneridae</taxon>
        <taxon>Pentapetalae</taxon>
        <taxon>rosids</taxon>
        <taxon>fabids</taxon>
        <taxon>Fabales</taxon>
        <taxon>Fabaceae</taxon>
        <taxon>Papilionoideae</taxon>
        <taxon>50 kb inversion clade</taxon>
        <taxon>NPAAA clade</taxon>
        <taxon>indigoferoid/millettioid clade</taxon>
        <taxon>Phaseoleae</taxon>
        <taxon>Phaseolus</taxon>
    </lineage>
</organism>
<sequence length="92" mass="10745">MTKGRRRHCILPQMGCHVKELASEMGCHVEASTSEGPEKRIYLFFPFFIKNVVTRLWEWREVRVLILVHNNATTMLGNKIRDSENQNEAPFT</sequence>
<protein>
    <submittedName>
        <fullName evidence="1">Uncharacterized protein</fullName>
    </submittedName>
</protein>
<gene>
    <name evidence="1" type="ORF">VNO80_00235</name>
</gene>
<accession>A0AAN9P3M2</accession>